<accession>A0A644ZF71</accession>
<sequence length="59" mass="6812">MRGHNPLLIYSSIFIRCCNSESFFIRSISSVTNLLDFLLDPVVIRPYLFLHPFVPVLVT</sequence>
<proteinExistence type="predicted"/>
<protein>
    <submittedName>
        <fullName evidence="1">Uncharacterized protein</fullName>
    </submittedName>
</protein>
<reference evidence="1" key="1">
    <citation type="submission" date="2019-08" db="EMBL/GenBank/DDBJ databases">
        <authorList>
            <person name="Kucharzyk K."/>
            <person name="Murdoch R.W."/>
            <person name="Higgins S."/>
            <person name="Loffler F."/>
        </authorList>
    </citation>
    <scope>NUCLEOTIDE SEQUENCE</scope>
</reference>
<comment type="caution">
    <text evidence="1">The sequence shown here is derived from an EMBL/GenBank/DDBJ whole genome shotgun (WGS) entry which is preliminary data.</text>
</comment>
<dbReference type="EMBL" id="VSSQ01008662">
    <property type="protein sequence ID" value="MPM39496.1"/>
    <property type="molecule type" value="Genomic_DNA"/>
</dbReference>
<gene>
    <name evidence="1" type="ORF">SDC9_86130</name>
</gene>
<evidence type="ECO:0000313" key="1">
    <source>
        <dbReference type="EMBL" id="MPM39496.1"/>
    </source>
</evidence>
<dbReference type="AlphaFoldDB" id="A0A644ZF71"/>
<organism evidence="1">
    <name type="scientific">bioreactor metagenome</name>
    <dbReference type="NCBI Taxonomy" id="1076179"/>
    <lineage>
        <taxon>unclassified sequences</taxon>
        <taxon>metagenomes</taxon>
        <taxon>ecological metagenomes</taxon>
    </lineage>
</organism>
<name>A0A644ZF71_9ZZZZ</name>